<dbReference type="Proteomes" id="UP000256304">
    <property type="component" value="Unassembled WGS sequence"/>
</dbReference>
<evidence type="ECO:0000313" key="3">
    <source>
        <dbReference type="Proteomes" id="UP000256304"/>
    </source>
</evidence>
<accession>A0A3D9RTB4</accession>
<name>A0A3D9RTB4_9BACL</name>
<protein>
    <submittedName>
        <fullName evidence="2">Uncharacterized protein</fullName>
    </submittedName>
</protein>
<keyword evidence="1" id="KW-0472">Membrane</keyword>
<dbReference type="EMBL" id="QTTN01000017">
    <property type="protein sequence ID" value="REE82688.1"/>
    <property type="molecule type" value="Genomic_DNA"/>
</dbReference>
<feature type="transmembrane region" description="Helical" evidence="1">
    <location>
        <begin position="14"/>
        <end position="34"/>
    </location>
</feature>
<dbReference type="AlphaFoldDB" id="A0A3D9RTB4"/>
<proteinExistence type="predicted"/>
<comment type="caution">
    <text evidence="2">The sequence shown here is derived from an EMBL/GenBank/DDBJ whole genome shotgun (WGS) entry which is preliminary data.</text>
</comment>
<evidence type="ECO:0000313" key="2">
    <source>
        <dbReference type="EMBL" id="REE82688.1"/>
    </source>
</evidence>
<keyword evidence="3" id="KW-1185">Reference proteome</keyword>
<sequence length="56" mass="7019">MYCMLIAAEQQRYLLFRCFFIYICAKFAQISRYFMLFLHKNETWIPLTVKRFHNKM</sequence>
<organism evidence="2 3">
    <name type="scientific">Paenibacillus taihuensis</name>
    <dbReference type="NCBI Taxonomy" id="1156355"/>
    <lineage>
        <taxon>Bacteria</taxon>
        <taxon>Bacillati</taxon>
        <taxon>Bacillota</taxon>
        <taxon>Bacilli</taxon>
        <taxon>Bacillales</taxon>
        <taxon>Paenibacillaceae</taxon>
        <taxon>Paenibacillus</taxon>
    </lineage>
</organism>
<evidence type="ECO:0000256" key="1">
    <source>
        <dbReference type="SAM" id="Phobius"/>
    </source>
</evidence>
<gene>
    <name evidence="2" type="ORF">A8990_11752</name>
</gene>
<reference evidence="2 3" key="1">
    <citation type="submission" date="2018-08" db="EMBL/GenBank/DDBJ databases">
        <title>Genomic Encyclopedia of Type Strains, Phase III (KMG-III): the genomes of soil and plant-associated and newly described type strains.</title>
        <authorList>
            <person name="Whitman W."/>
        </authorList>
    </citation>
    <scope>NUCLEOTIDE SEQUENCE [LARGE SCALE GENOMIC DNA]</scope>
    <source>
        <strain evidence="2 3">CGMCC 1.10966</strain>
    </source>
</reference>
<keyword evidence="1" id="KW-1133">Transmembrane helix</keyword>
<keyword evidence="1" id="KW-0812">Transmembrane</keyword>